<dbReference type="CDD" id="cd01714">
    <property type="entry name" value="ETF_beta"/>
    <property type="match status" value="1"/>
</dbReference>
<dbReference type="Proteomes" id="UP000571084">
    <property type="component" value="Unassembled WGS sequence"/>
</dbReference>
<keyword evidence="6" id="KW-1185">Reference proteome</keyword>
<keyword evidence="2" id="KW-0813">Transport</keyword>
<dbReference type="InterPro" id="IPR014730">
    <property type="entry name" value="ETF_a/b_N"/>
</dbReference>
<dbReference type="PANTHER" id="PTHR21294">
    <property type="entry name" value="ELECTRON TRANSFER FLAVOPROTEIN BETA-SUBUNIT"/>
    <property type="match status" value="1"/>
</dbReference>
<dbReference type="Pfam" id="PF01012">
    <property type="entry name" value="ETF"/>
    <property type="match status" value="1"/>
</dbReference>
<dbReference type="SUPFAM" id="SSF52402">
    <property type="entry name" value="Adenine nucleotide alpha hydrolases-like"/>
    <property type="match status" value="1"/>
</dbReference>
<gene>
    <name evidence="5" type="ORF">HNR39_000887</name>
</gene>
<feature type="domain" description="Electron transfer flavoprotein alpha/beta-subunit N-terminal" evidence="4">
    <location>
        <begin position="27"/>
        <end position="218"/>
    </location>
</feature>
<dbReference type="GO" id="GO:0009055">
    <property type="term" value="F:electron transfer activity"/>
    <property type="evidence" value="ECO:0007669"/>
    <property type="project" value="InterPro"/>
</dbReference>
<evidence type="ECO:0000313" key="5">
    <source>
        <dbReference type="EMBL" id="MBB5199077.1"/>
    </source>
</evidence>
<dbReference type="InterPro" id="IPR012255">
    <property type="entry name" value="ETF_b"/>
</dbReference>
<dbReference type="InterPro" id="IPR033948">
    <property type="entry name" value="ETF_beta_N"/>
</dbReference>
<evidence type="ECO:0000313" key="6">
    <source>
        <dbReference type="Proteomes" id="UP000571084"/>
    </source>
</evidence>
<evidence type="ECO:0000256" key="1">
    <source>
        <dbReference type="ARBA" id="ARBA00007557"/>
    </source>
</evidence>
<protein>
    <recommendedName>
        <fullName evidence="3">Protein FixA</fullName>
    </recommendedName>
</protein>
<reference evidence="5 6" key="1">
    <citation type="submission" date="2020-08" db="EMBL/GenBank/DDBJ databases">
        <title>Genomic Encyclopedia of Type Strains, Phase IV (KMG-IV): sequencing the most valuable type-strain genomes for metagenomic binning, comparative biology and taxonomic classification.</title>
        <authorList>
            <person name="Goeker M."/>
        </authorList>
    </citation>
    <scope>NUCLEOTIDE SEQUENCE [LARGE SCALE GENOMIC DNA]</scope>
    <source>
        <strain evidence="5 6">DSM 23240</strain>
    </source>
</reference>
<dbReference type="PANTHER" id="PTHR21294:SF17">
    <property type="entry name" value="PROTEIN FIXA"/>
    <property type="match status" value="1"/>
</dbReference>
<comment type="similarity">
    <text evidence="1">Belongs to the ETF beta-subunit/FixA family.</text>
</comment>
<dbReference type="PROSITE" id="PS01065">
    <property type="entry name" value="ETF_BETA"/>
    <property type="match status" value="1"/>
</dbReference>
<organism evidence="5 6">
    <name type="scientific">Glaciimonas immobilis</name>
    <dbReference type="NCBI Taxonomy" id="728004"/>
    <lineage>
        <taxon>Bacteria</taxon>
        <taxon>Pseudomonadati</taxon>
        <taxon>Pseudomonadota</taxon>
        <taxon>Betaproteobacteria</taxon>
        <taxon>Burkholderiales</taxon>
        <taxon>Oxalobacteraceae</taxon>
        <taxon>Glaciimonas</taxon>
    </lineage>
</organism>
<dbReference type="RefSeq" id="WP_168053440.1">
    <property type="nucleotide sequence ID" value="NZ_JAAOZT010000002.1"/>
</dbReference>
<dbReference type="SMART" id="SM00893">
    <property type="entry name" value="ETF"/>
    <property type="match status" value="1"/>
</dbReference>
<dbReference type="AlphaFoldDB" id="A0A840RLD1"/>
<evidence type="ECO:0000256" key="3">
    <source>
        <dbReference type="ARBA" id="ARBA00040635"/>
    </source>
</evidence>
<dbReference type="EMBL" id="JACHHQ010000001">
    <property type="protein sequence ID" value="MBB5199077.1"/>
    <property type="molecule type" value="Genomic_DNA"/>
</dbReference>
<dbReference type="InterPro" id="IPR000049">
    <property type="entry name" value="ET-Flavoprotein_bsu_CS"/>
</dbReference>
<dbReference type="Gene3D" id="3.40.50.620">
    <property type="entry name" value="HUPs"/>
    <property type="match status" value="1"/>
</dbReference>
<comment type="caution">
    <text evidence="5">The sequence shown here is derived from an EMBL/GenBank/DDBJ whole genome shotgun (WGS) entry which is preliminary data.</text>
</comment>
<evidence type="ECO:0000259" key="4">
    <source>
        <dbReference type="SMART" id="SM00893"/>
    </source>
</evidence>
<dbReference type="InterPro" id="IPR014729">
    <property type="entry name" value="Rossmann-like_a/b/a_fold"/>
</dbReference>
<proteinExistence type="inferred from homology"/>
<accession>A0A840RLD1</accession>
<dbReference type="PIRSF" id="PIRSF000090">
    <property type="entry name" value="Beta-ETF"/>
    <property type="match status" value="1"/>
</dbReference>
<keyword evidence="2" id="KW-0249">Electron transport</keyword>
<evidence type="ECO:0000256" key="2">
    <source>
        <dbReference type="ARBA" id="ARBA00022982"/>
    </source>
</evidence>
<sequence length="267" mass="28482">MHIVVCAKQVPNPEIASSIFRVDEVNKQVVAIAGMSMVVSPFDEQAMEAALRIREKGEDVKITIMSMGPPSARDVIKYGLSMGADEGVLLTDPSFDGGDAFTTALVLTEAIKKLGGCDLVLTGRQAADWDAGIVGCGIAEMLGIPAITFAKSVQVDASTLRVIRVLDDGFETVETALPAVVTISNELGTPRTANLRETMRAARKPVQAWTAADLGLAATQVGNAGARRCLERLYVPVKARHCELIKGASPEELARNLVQRLQEAKLI</sequence>
<name>A0A840RLD1_9BURK</name>